<gene>
    <name evidence="1" type="ORF">HYPSUDRAFT_151816</name>
</gene>
<accession>A0A0D2KFQ5</accession>
<organism evidence="1 2">
    <name type="scientific">Hypholoma sublateritium (strain FD-334 SS-4)</name>
    <dbReference type="NCBI Taxonomy" id="945553"/>
    <lineage>
        <taxon>Eukaryota</taxon>
        <taxon>Fungi</taxon>
        <taxon>Dikarya</taxon>
        <taxon>Basidiomycota</taxon>
        <taxon>Agaricomycotina</taxon>
        <taxon>Agaricomycetes</taxon>
        <taxon>Agaricomycetidae</taxon>
        <taxon>Agaricales</taxon>
        <taxon>Agaricineae</taxon>
        <taxon>Strophariaceae</taxon>
        <taxon>Hypholoma</taxon>
    </lineage>
</organism>
<feature type="non-terminal residue" evidence="1">
    <location>
        <position position="1"/>
    </location>
</feature>
<dbReference type="OrthoDB" id="3247418at2759"/>
<protein>
    <recommendedName>
        <fullName evidence="3">DUF4218 domain-containing protein</fullName>
    </recommendedName>
</protein>
<proteinExistence type="predicted"/>
<dbReference type="EMBL" id="KN817766">
    <property type="protein sequence ID" value="KJA13232.1"/>
    <property type="molecule type" value="Genomic_DNA"/>
</dbReference>
<evidence type="ECO:0000313" key="2">
    <source>
        <dbReference type="Proteomes" id="UP000054270"/>
    </source>
</evidence>
<dbReference type="PANTHER" id="PTHR46579:SF1">
    <property type="entry name" value="F5_8 TYPE C DOMAIN-CONTAINING PROTEIN"/>
    <property type="match status" value="1"/>
</dbReference>
<sequence>IFTAEEMQEIWDDLEQVIKPSWVSSVPSKISSICPKVKSDQWRSFRCLYLPVTLIRLWSNLNTNDKYNKDRRQLLHLTMLLCSAIAIATSRTTSESNSKQFLLHMMQYRQELARLFPRYTCVPNHHMAFHITELLLLYGPVHGWWTFPFERMIGMLQRFRTNYKQGTLLFRC</sequence>
<evidence type="ECO:0000313" key="1">
    <source>
        <dbReference type="EMBL" id="KJA13232.1"/>
    </source>
</evidence>
<dbReference type="PANTHER" id="PTHR46579">
    <property type="entry name" value="F5/8 TYPE C DOMAIN-CONTAINING PROTEIN-RELATED"/>
    <property type="match status" value="1"/>
</dbReference>
<dbReference type="STRING" id="945553.A0A0D2KFQ5"/>
<evidence type="ECO:0008006" key="3">
    <source>
        <dbReference type="Google" id="ProtNLM"/>
    </source>
</evidence>
<dbReference type="OMA" id="HIVVHIH"/>
<dbReference type="Proteomes" id="UP000054270">
    <property type="component" value="Unassembled WGS sequence"/>
</dbReference>
<reference evidence="2" key="1">
    <citation type="submission" date="2014-04" db="EMBL/GenBank/DDBJ databases">
        <title>Evolutionary Origins and Diversification of the Mycorrhizal Mutualists.</title>
        <authorList>
            <consortium name="DOE Joint Genome Institute"/>
            <consortium name="Mycorrhizal Genomics Consortium"/>
            <person name="Kohler A."/>
            <person name="Kuo A."/>
            <person name="Nagy L.G."/>
            <person name="Floudas D."/>
            <person name="Copeland A."/>
            <person name="Barry K.W."/>
            <person name="Cichocki N."/>
            <person name="Veneault-Fourrey C."/>
            <person name="LaButti K."/>
            <person name="Lindquist E.A."/>
            <person name="Lipzen A."/>
            <person name="Lundell T."/>
            <person name="Morin E."/>
            <person name="Murat C."/>
            <person name="Riley R."/>
            <person name="Ohm R."/>
            <person name="Sun H."/>
            <person name="Tunlid A."/>
            <person name="Henrissat B."/>
            <person name="Grigoriev I.V."/>
            <person name="Hibbett D.S."/>
            <person name="Martin F."/>
        </authorList>
    </citation>
    <scope>NUCLEOTIDE SEQUENCE [LARGE SCALE GENOMIC DNA]</scope>
    <source>
        <strain evidence="2">FD-334 SS-4</strain>
    </source>
</reference>
<name>A0A0D2KFQ5_HYPSF</name>
<dbReference type="AlphaFoldDB" id="A0A0D2KFQ5"/>
<keyword evidence="2" id="KW-1185">Reference proteome</keyword>